<protein>
    <recommendedName>
        <fullName evidence="4">Peptidyl-prolyl cis-trans isomerase</fullName>
        <shortName evidence="4">PPIase</shortName>
        <ecNumber evidence="4">5.2.1.8</ecNumber>
    </recommendedName>
</protein>
<dbReference type="Gene3D" id="2.40.100.10">
    <property type="entry name" value="Cyclophilin-like"/>
    <property type="match status" value="1"/>
</dbReference>
<name>A0A284RRT5_ARMOS</name>
<dbReference type="GO" id="GO:0016018">
    <property type="term" value="F:cyclosporin A binding"/>
    <property type="evidence" value="ECO:0007669"/>
    <property type="project" value="TreeGrafter"/>
</dbReference>
<evidence type="ECO:0000256" key="3">
    <source>
        <dbReference type="ARBA" id="ARBA00023235"/>
    </source>
</evidence>
<evidence type="ECO:0000313" key="7">
    <source>
        <dbReference type="Proteomes" id="UP000219338"/>
    </source>
</evidence>
<dbReference type="EMBL" id="FUEG01000014">
    <property type="protein sequence ID" value="SJL11482.1"/>
    <property type="molecule type" value="Genomic_DNA"/>
</dbReference>
<keyword evidence="3 4" id="KW-0413">Isomerase</keyword>
<dbReference type="InterPro" id="IPR029000">
    <property type="entry name" value="Cyclophilin-like_dom_sf"/>
</dbReference>
<dbReference type="Pfam" id="PF00160">
    <property type="entry name" value="Pro_isomerase"/>
    <property type="match status" value="1"/>
</dbReference>
<dbReference type="InterPro" id="IPR002130">
    <property type="entry name" value="Cyclophilin-type_PPIase_dom"/>
</dbReference>
<sequence>MSTTCYLDVNIGDAQQYNDDNAQYQATSALLSKHASTFDFPSTPEELSEEQQDILRDLHKSPEPLRFTRPVPLLAGRLRFELDLSPGLAKTRQNFISLCTGDKGFCKNAPNKKLHYAGCPIHRVVQGFVAQGGDVTRGDGSGGESIYGPKFACEKTGLQTTPSRGSLAMANSGGKNPVNSSQFFVILSADEKALAKLKGKYVIFGRVKDGDEDGIRVLERLNAVGSRPGSKDERPLESVWIGDCGLE</sequence>
<proteinExistence type="inferred from homology"/>
<organism evidence="6 7">
    <name type="scientific">Armillaria ostoyae</name>
    <name type="common">Armillaria root rot fungus</name>
    <dbReference type="NCBI Taxonomy" id="47428"/>
    <lineage>
        <taxon>Eukaryota</taxon>
        <taxon>Fungi</taxon>
        <taxon>Dikarya</taxon>
        <taxon>Basidiomycota</taxon>
        <taxon>Agaricomycotina</taxon>
        <taxon>Agaricomycetes</taxon>
        <taxon>Agaricomycetidae</taxon>
        <taxon>Agaricales</taxon>
        <taxon>Marasmiineae</taxon>
        <taxon>Physalacriaceae</taxon>
        <taxon>Armillaria</taxon>
    </lineage>
</organism>
<comment type="function">
    <text evidence="4">PPIases accelerate the folding of proteins. It catalyzes the cis-trans isomerization of proline imidic peptide bonds in oligopeptides.</text>
</comment>
<dbReference type="PRINTS" id="PR00153">
    <property type="entry name" value="CSAPPISMRASE"/>
</dbReference>
<keyword evidence="2 4" id="KW-0697">Rotamase</keyword>
<dbReference type="SUPFAM" id="SSF50891">
    <property type="entry name" value="Cyclophilin-like"/>
    <property type="match status" value="1"/>
</dbReference>
<dbReference type="OrthoDB" id="193499at2759"/>
<evidence type="ECO:0000313" key="6">
    <source>
        <dbReference type="EMBL" id="SJL11482.1"/>
    </source>
</evidence>
<dbReference type="PROSITE" id="PS50072">
    <property type="entry name" value="CSA_PPIASE_2"/>
    <property type="match status" value="1"/>
</dbReference>
<comment type="similarity">
    <text evidence="4">Belongs to the cyclophilin-type PPIase family.</text>
</comment>
<dbReference type="Proteomes" id="UP000219338">
    <property type="component" value="Unassembled WGS sequence"/>
</dbReference>
<dbReference type="OMA" id="VWIGDCG"/>
<reference evidence="7" key="1">
    <citation type="journal article" date="2017" name="Nat. Ecol. Evol.">
        <title>Genome expansion and lineage-specific genetic innovations in the forest pathogenic fungi Armillaria.</title>
        <authorList>
            <person name="Sipos G."/>
            <person name="Prasanna A.N."/>
            <person name="Walter M.C."/>
            <person name="O'Connor E."/>
            <person name="Balint B."/>
            <person name="Krizsan K."/>
            <person name="Kiss B."/>
            <person name="Hess J."/>
            <person name="Varga T."/>
            <person name="Slot J."/>
            <person name="Riley R."/>
            <person name="Boka B."/>
            <person name="Rigling D."/>
            <person name="Barry K."/>
            <person name="Lee J."/>
            <person name="Mihaltcheva S."/>
            <person name="LaButti K."/>
            <person name="Lipzen A."/>
            <person name="Waldron R."/>
            <person name="Moloney N.M."/>
            <person name="Sperisen C."/>
            <person name="Kredics L."/>
            <person name="Vagvoelgyi C."/>
            <person name="Patrignani A."/>
            <person name="Fitzpatrick D."/>
            <person name="Nagy I."/>
            <person name="Doyle S."/>
            <person name="Anderson J.B."/>
            <person name="Grigoriev I.V."/>
            <person name="Gueldener U."/>
            <person name="Muensterkoetter M."/>
            <person name="Nagy L.G."/>
        </authorList>
    </citation>
    <scope>NUCLEOTIDE SEQUENCE [LARGE SCALE GENOMIC DNA]</scope>
    <source>
        <strain evidence="7">C18/9</strain>
    </source>
</reference>
<dbReference type="GO" id="GO:0005737">
    <property type="term" value="C:cytoplasm"/>
    <property type="evidence" value="ECO:0007669"/>
    <property type="project" value="TreeGrafter"/>
</dbReference>
<dbReference type="GO" id="GO:0006457">
    <property type="term" value="P:protein folding"/>
    <property type="evidence" value="ECO:0007669"/>
    <property type="project" value="TreeGrafter"/>
</dbReference>
<evidence type="ECO:0000256" key="2">
    <source>
        <dbReference type="ARBA" id="ARBA00023110"/>
    </source>
</evidence>
<accession>A0A284RRT5</accession>
<evidence type="ECO:0000259" key="5">
    <source>
        <dbReference type="PROSITE" id="PS50072"/>
    </source>
</evidence>
<comment type="catalytic activity">
    <reaction evidence="1 4">
        <text>[protein]-peptidylproline (omega=180) = [protein]-peptidylproline (omega=0)</text>
        <dbReference type="Rhea" id="RHEA:16237"/>
        <dbReference type="Rhea" id="RHEA-COMP:10747"/>
        <dbReference type="Rhea" id="RHEA-COMP:10748"/>
        <dbReference type="ChEBI" id="CHEBI:83833"/>
        <dbReference type="ChEBI" id="CHEBI:83834"/>
        <dbReference type="EC" id="5.2.1.8"/>
    </reaction>
</comment>
<gene>
    <name evidence="6" type="ORF">ARMOST_14886</name>
</gene>
<dbReference type="EC" id="5.2.1.8" evidence="4"/>
<dbReference type="PANTHER" id="PTHR11071">
    <property type="entry name" value="PEPTIDYL-PROLYL CIS-TRANS ISOMERASE"/>
    <property type="match status" value="1"/>
</dbReference>
<dbReference type="STRING" id="47428.A0A284RRT5"/>
<dbReference type="AlphaFoldDB" id="A0A284RRT5"/>
<keyword evidence="7" id="KW-1185">Reference proteome</keyword>
<dbReference type="PANTHER" id="PTHR11071:SF561">
    <property type="entry name" value="PEPTIDYL-PROLYL CIS-TRANS ISOMERASE D-RELATED"/>
    <property type="match status" value="1"/>
</dbReference>
<evidence type="ECO:0000256" key="4">
    <source>
        <dbReference type="RuleBase" id="RU363019"/>
    </source>
</evidence>
<feature type="domain" description="PPIase cyclophilin-type" evidence="5">
    <location>
        <begin position="75"/>
        <end position="246"/>
    </location>
</feature>
<evidence type="ECO:0000256" key="1">
    <source>
        <dbReference type="ARBA" id="ARBA00000971"/>
    </source>
</evidence>
<dbReference type="GO" id="GO:0003755">
    <property type="term" value="F:peptidyl-prolyl cis-trans isomerase activity"/>
    <property type="evidence" value="ECO:0007669"/>
    <property type="project" value="UniProtKB-UniRule"/>
</dbReference>